<organism evidence="1">
    <name type="scientific">Salvia splendens</name>
    <name type="common">Scarlet sage</name>
    <dbReference type="NCBI Taxonomy" id="180675"/>
    <lineage>
        <taxon>Eukaryota</taxon>
        <taxon>Viridiplantae</taxon>
        <taxon>Streptophyta</taxon>
        <taxon>Embryophyta</taxon>
        <taxon>Tracheophyta</taxon>
        <taxon>Spermatophyta</taxon>
        <taxon>Magnoliopsida</taxon>
        <taxon>eudicotyledons</taxon>
        <taxon>Gunneridae</taxon>
        <taxon>Pentapetalae</taxon>
        <taxon>asterids</taxon>
        <taxon>lamiids</taxon>
        <taxon>Lamiales</taxon>
        <taxon>Lamiaceae</taxon>
        <taxon>Nepetoideae</taxon>
        <taxon>Mentheae</taxon>
        <taxon>Salviinae</taxon>
        <taxon>Salvia</taxon>
        <taxon>Salvia subgen. Calosphace</taxon>
        <taxon>core Calosphace</taxon>
    </lineage>
</organism>
<evidence type="ECO:0000313" key="1">
    <source>
        <dbReference type="EMBL" id="KAG6433077.1"/>
    </source>
</evidence>
<dbReference type="EMBL" id="PNBA02000002">
    <property type="protein sequence ID" value="KAG6433077.1"/>
    <property type="molecule type" value="Genomic_DNA"/>
</dbReference>
<gene>
    <name evidence="1" type="ORF">SASPL_104684</name>
</gene>
<accession>A0A8X9A8M5</accession>
<dbReference type="AlphaFoldDB" id="A0A8X9A8M5"/>
<evidence type="ECO:0000313" key="2">
    <source>
        <dbReference type="Proteomes" id="UP000298416"/>
    </source>
</evidence>
<name>A0A8X9A8M5_SALSN</name>
<comment type="caution">
    <text evidence="1">The sequence shown here is derived from an EMBL/GenBank/DDBJ whole genome shotgun (WGS) entry which is preliminary data.</text>
</comment>
<reference evidence="1" key="1">
    <citation type="submission" date="2018-01" db="EMBL/GenBank/DDBJ databases">
        <authorList>
            <person name="Mao J.F."/>
        </authorList>
    </citation>
    <scope>NUCLEOTIDE SEQUENCE</scope>
    <source>
        <strain evidence="1">Huo1</strain>
        <tissue evidence="1">Leaf</tissue>
    </source>
</reference>
<protein>
    <submittedName>
        <fullName evidence="1">Uncharacterized protein</fullName>
    </submittedName>
</protein>
<reference evidence="1" key="2">
    <citation type="submission" date="2020-08" db="EMBL/GenBank/DDBJ databases">
        <title>Plant Genome Project.</title>
        <authorList>
            <person name="Zhang R.-G."/>
        </authorList>
    </citation>
    <scope>NUCLEOTIDE SEQUENCE</scope>
    <source>
        <strain evidence="1">Huo1</strain>
        <tissue evidence="1">Leaf</tissue>
    </source>
</reference>
<sequence>MNHEEAEVDPFIESSCSTQISSSSSIPHENVAFSVGQIGMIFGNLSFEPTLSTPLMVKLEAATVDGDSATQLQHHFYCGKPSSSATTTLATIQIKQEDEIEEVEDVVMWDRNNVKRKKRSKLPQYTLSPLARFMNQLQYASCCRRRGPHRLTPKPKYDDVLIYERCCLYVPENEIGLGVELLLPPLCLYDSSFVGIKEESSSTSQTSV</sequence>
<proteinExistence type="predicted"/>
<keyword evidence="2" id="KW-1185">Reference proteome</keyword>
<dbReference type="Proteomes" id="UP000298416">
    <property type="component" value="Unassembled WGS sequence"/>
</dbReference>